<feature type="signal peptide" evidence="2">
    <location>
        <begin position="1"/>
        <end position="25"/>
    </location>
</feature>
<evidence type="ECO:0000313" key="5">
    <source>
        <dbReference type="Proteomes" id="UP000564677"/>
    </source>
</evidence>
<reference evidence="4 5" key="1">
    <citation type="submission" date="2020-03" db="EMBL/GenBank/DDBJ databases">
        <title>Genomic Encyclopedia of Type Strains, Phase IV (KMG-IV): sequencing the most valuable type-strain genomes for metagenomic binning, comparative biology and taxonomic classification.</title>
        <authorList>
            <person name="Goeker M."/>
        </authorList>
    </citation>
    <scope>NUCLEOTIDE SEQUENCE [LARGE SCALE GENOMIC DNA]</scope>
    <source>
        <strain evidence="4 5">DSM 4733</strain>
    </source>
</reference>
<sequence>MVPAFRHCALAALAIAAAGITPAAAQDEPSTGVYGVARAGLSIDSNARLQGNNPTAGTTLQRDTDYKRGFNGELGIGYDAGPFRLEGTVGYTTAGVDKKQAAKGGFTADGRTKALTIGAAGYFDIAASEHVVPYVGGGIGMSRVDSRMSRLSGSPATGSRYSGKDWGFNWHLDAGVGIAATQSTTIELGARYSRTSSLRFDGFNGATKAQFRPRMSGWSAMLGIRQAF</sequence>
<dbReference type="InterPro" id="IPR011250">
    <property type="entry name" value="OMP/PagP_B-barrel"/>
</dbReference>
<name>A0A7X5UZ48_9SPHN</name>
<dbReference type="InterPro" id="IPR027385">
    <property type="entry name" value="Beta-barrel_OMP"/>
</dbReference>
<dbReference type="SUPFAM" id="SSF56925">
    <property type="entry name" value="OMPA-like"/>
    <property type="match status" value="1"/>
</dbReference>
<dbReference type="Gene3D" id="2.40.160.20">
    <property type="match status" value="1"/>
</dbReference>
<gene>
    <name evidence="4" type="ORF">FHR20_001875</name>
</gene>
<feature type="chain" id="PRO_5030727609" evidence="2">
    <location>
        <begin position="26"/>
        <end position="228"/>
    </location>
</feature>
<dbReference type="RefSeq" id="WP_167299240.1">
    <property type="nucleotide sequence ID" value="NZ_CP170557.1"/>
</dbReference>
<evidence type="ECO:0000313" key="4">
    <source>
        <dbReference type="EMBL" id="NIJ64944.1"/>
    </source>
</evidence>
<dbReference type="AlphaFoldDB" id="A0A7X5UZ48"/>
<accession>A0A7X5UZ48</accession>
<proteinExistence type="predicted"/>
<dbReference type="Proteomes" id="UP000564677">
    <property type="component" value="Unassembled WGS sequence"/>
</dbReference>
<keyword evidence="5" id="KW-1185">Reference proteome</keyword>
<feature type="domain" description="Outer membrane protein beta-barrel" evidence="3">
    <location>
        <begin position="12"/>
        <end position="204"/>
    </location>
</feature>
<evidence type="ECO:0000259" key="3">
    <source>
        <dbReference type="Pfam" id="PF13505"/>
    </source>
</evidence>
<comment type="caution">
    <text evidence="4">The sequence shown here is derived from an EMBL/GenBank/DDBJ whole genome shotgun (WGS) entry which is preliminary data.</text>
</comment>
<protein>
    <submittedName>
        <fullName evidence="4">Opacity protein-like surface antigen</fullName>
    </submittedName>
</protein>
<dbReference type="Pfam" id="PF13505">
    <property type="entry name" value="OMP_b-brl"/>
    <property type="match status" value="1"/>
</dbReference>
<evidence type="ECO:0000256" key="2">
    <source>
        <dbReference type="SAM" id="SignalP"/>
    </source>
</evidence>
<keyword evidence="1 2" id="KW-0732">Signal</keyword>
<organism evidence="4 5">
    <name type="scientific">Sphingomonas leidyi</name>
    <dbReference type="NCBI Taxonomy" id="68569"/>
    <lineage>
        <taxon>Bacteria</taxon>
        <taxon>Pseudomonadati</taxon>
        <taxon>Pseudomonadota</taxon>
        <taxon>Alphaproteobacteria</taxon>
        <taxon>Sphingomonadales</taxon>
        <taxon>Sphingomonadaceae</taxon>
        <taxon>Sphingomonas</taxon>
    </lineage>
</organism>
<evidence type="ECO:0000256" key="1">
    <source>
        <dbReference type="ARBA" id="ARBA00022729"/>
    </source>
</evidence>
<dbReference type="EMBL" id="JAASQV010000001">
    <property type="protein sequence ID" value="NIJ64944.1"/>
    <property type="molecule type" value="Genomic_DNA"/>
</dbReference>